<dbReference type="SUPFAM" id="SSF54001">
    <property type="entry name" value="Cysteine proteinases"/>
    <property type="match status" value="1"/>
</dbReference>
<sequence>MVNPHFLPCILRGSMPDYFSNSVRYLVPWRDVEKVYFLVNEPKKHWCLAELQIFTGVVTFYESLGWVKENRRPWWRTMKRTLPQYLISYLNEHGVLESKGISV</sequence>
<organism evidence="1">
    <name type="scientific">Tanacetum cinerariifolium</name>
    <name type="common">Dalmatian daisy</name>
    <name type="synonym">Chrysanthemum cinerariifolium</name>
    <dbReference type="NCBI Taxonomy" id="118510"/>
    <lineage>
        <taxon>Eukaryota</taxon>
        <taxon>Viridiplantae</taxon>
        <taxon>Streptophyta</taxon>
        <taxon>Embryophyta</taxon>
        <taxon>Tracheophyta</taxon>
        <taxon>Spermatophyta</taxon>
        <taxon>Magnoliopsida</taxon>
        <taxon>eudicotyledons</taxon>
        <taxon>Gunneridae</taxon>
        <taxon>Pentapetalae</taxon>
        <taxon>asterids</taxon>
        <taxon>campanulids</taxon>
        <taxon>Asterales</taxon>
        <taxon>Asteraceae</taxon>
        <taxon>Asteroideae</taxon>
        <taxon>Anthemideae</taxon>
        <taxon>Anthemidinae</taxon>
        <taxon>Tanacetum</taxon>
    </lineage>
</organism>
<evidence type="ECO:0000313" key="1">
    <source>
        <dbReference type="EMBL" id="GFC70387.1"/>
    </source>
</evidence>
<name>A0A699QPB8_TANCI</name>
<dbReference type="EMBL" id="BKCJ011028654">
    <property type="protein sequence ID" value="GFC70387.1"/>
    <property type="molecule type" value="Genomic_DNA"/>
</dbReference>
<reference evidence="1" key="1">
    <citation type="journal article" date="2019" name="Sci. Rep.">
        <title>Draft genome of Tanacetum cinerariifolium, the natural source of mosquito coil.</title>
        <authorList>
            <person name="Yamashiro T."/>
            <person name="Shiraishi A."/>
            <person name="Satake H."/>
            <person name="Nakayama K."/>
        </authorList>
    </citation>
    <scope>NUCLEOTIDE SEQUENCE</scope>
</reference>
<dbReference type="InterPro" id="IPR038765">
    <property type="entry name" value="Papain-like_cys_pep_sf"/>
</dbReference>
<comment type="caution">
    <text evidence="1">The sequence shown here is derived from an EMBL/GenBank/DDBJ whole genome shotgun (WGS) entry which is preliminary data.</text>
</comment>
<proteinExistence type="predicted"/>
<protein>
    <submittedName>
        <fullName evidence="1">Phospholipase-like protein</fullName>
    </submittedName>
</protein>
<accession>A0A699QPB8</accession>
<dbReference type="AlphaFoldDB" id="A0A699QPB8"/>
<dbReference type="Gene3D" id="3.40.395.10">
    <property type="entry name" value="Adenoviral Proteinase, Chain A"/>
    <property type="match status" value="1"/>
</dbReference>
<gene>
    <name evidence="1" type="ORF">Tci_842357</name>
</gene>